<dbReference type="Gene3D" id="3.10.350.10">
    <property type="entry name" value="LysM domain"/>
    <property type="match status" value="1"/>
</dbReference>
<sequence>MSPALCLTCSSSLPPPRGTGDTARYLTPCCSRPICPNCLKANPRLARYNPCLRCLDGIGVVQANSTRSLGVTGQAQGGAADEVNLDGGVRDGDVYAIGDDEDEDELEEDEEESARPRTNANSGLETTSTASSSERYNTPSSPSPPTEADGTITQSSSDGNISRVPSKYYIQPGDTLHSISLRFKLNPHIICRLNKLPPSTLRSAPHLLHTRHFLVLPPSGPNEEDKPDPEREARRKLEVAQSKFQSVTKEGDWGVARAYVALADARSSSSSPYDDTEYEDVSGEKKREGRGEGEGEESIEGRAVDRYLDDDEWEERERREGRGVVIPRFPLFDSAGKEGKGKGRSGMTMPAWMRWS</sequence>
<reference evidence="3" key="1">
    <citation type="journal article" date="2021" name="New Phytol.">
        <title>Evolutionary innovations through gain and loss of genes in the ectomycorrhizal Boletales.</title>
        <authorList>
            <person name="Wu G."/>
            <person name="Miyauchi S."/>
            <person name="Morin E."/>
            <person name="Kuo A."/>
            <person name="Drula E."/>
            <person name="Varga T."/>
            <person name="Kohler A."/>
            <person name="Feng B."/>
            <person name="Cao Y."/>
            <person name="Lipzen A."/>
            <person name="Daum C."/>
            <person name="Hundley H."/>
            <person name="Pangilinan J."/>
            <person name="Johnson J."/>
            <person name="Barry K."/>
            <person name="LaButti K."/>
            <person name="Ng V."/>
            <person name="Ahrendt S."/>
            <person name="Min B."/>
            <person name="Choi I.G."/>
            <person name="Park H."/>
            <person name="Plett J.M."/>
            <person name="Magnuson J."/>
            <person name="Spatafora J.W."/>
            <person name="Nagy L.G."/>
            <person name="Henrissat B."/>
            <person name="Grigoriev I.V."/>
            <person name="Yang Z.L."/>
            <person name="Xu J."/>
            <person name="Martin F.M."/>
        </authorList>
    </citation>
    <scope>NUCLEOTIDE SEQUENCE</scope>
    <source>
        <strain evidence="3">KKN 215</strain>
    </source>
</reference>
<evidence type="ECO:0000313" key="4">
    <source>
        <dbReference type="Proteomes" id="UP000813824"/>
    </source>
</evidence>
<feature type="compositionally biased region" description="Polar residues" evidence="1">
    <location>
        <begin position="116"/>
        <end position="140"/>
    </location>
</feature>
<dbReference type="Pfam" id="PF01476">
    <property type="entry name" value="LysM"/>
    <property type="match status" value="1"/>
</dbReference>
<evidence type="ECO:0000313" key="3">
    <source>
        <dbReference type="EMBL" id="KAH8100010.1"/>
    </source>
</evidence>
<dbReference type="EMBL" id="JAEVFJ010000017">
    <property type="protein sequence ID" value="KAH8100010.1"/>
    <property type="molecule type" value="Genomic_DNA"/>
</dbReference>
<feature type="compositionally biased region" description="Acidic residues" evidence="1">
    <location>
        <begin position="98"/>
        <end position="112"/>
    </location>
</feature>
<comment type="caution">
    <text evidence="3">The sequence shown here is derived from an EMBL/GenBank/DDBJ whole genome shotgun (WGS) entry which is preliminary data.</text>
</comment>
<dbReference type="SUPFAM" id="SSF54106">
    <property type="entry name" value="LysM domain"/>
    <property type="match status" value="1"/>
</dbReference>
<organism evidence="3 4">
    <name type="scientific">Cristinia sonorae</name>
    <dbReference type="NCBI Taxonomy" id="1940300"/>
    <lineage>
        <taxon>Eukaryota</taxon>
        <taxon>Fungi</taxon>
        <taxon>Dikarya</taxon>
        <taxon>Basidiomycota</taxon>
        <taxon>Agaricomycotina</taxon>
        <taxon>Agaricomycetes</taxon>
        <taxon>Agaricomycetidae</taxon>
        <taxon>Agaricales</taxon>
        <taxon>Pleurotineae</taxon>
        <taxon>Stephanosporaceae</taxon>
        <taxon>Cristinia</taxon>
    </lineage>
</organism>
<feature type="region of interest" description="Disordered" evidence="1">
    <location>
        <begin position="71"/>
        <end position="166"/>
    </location>
</feature>
<dbReference type="InterPro" id="IPR018392">
    <property type="entry name" value="LysM"/>
</dbReference>
<dbReference type="CDD" id="cd00118">
    <property type="entry name" value="LysM"/>
    <property type="match status" value="1"/>
</dbReference>
<feature type="compositionally biased region" description="Basic and acidic residues" evidence="1">
    <location>
        <begin position="282"/>
        <end position="307"/>
    </location>
</feature>
<accession>A0A8K0UMK9</accession>
<feature type="region of interest" description="Disordered" evidence="1">
    <location>
        <begin position="266"/>
        <end position="320"/>
    </location>
</feature>
<name>A0A8K0UMK9_9AGAR</name>
<feature type="region of interest" description="Disordered" evidence="1">
    <location>
        <begin position="332"/>
        <end position="356"/>
    </location>
</feature>
<protein>
    <recommendedName>
        <fullName evidence="2">LysM domain-containing protein</fullName>
    </recommendedName>
</protein>
<evidence type="ECO:0000256" key="1">
    <source>
        <dbReference type="SAM" id="MobiDB-lite"/>
    </source>
</evidence>
<proteinExistence type="predicted"/>
<keyword evidence="4" id="KW-1185">Reference proteome</keyword>
<feature type="domain" description="LysM" evidence="2">
    <location>
        <begin position="168"/>
        <end position="201"/>
    </location>
</feature>
<dbReference type="InterPro" id="IPR036779">
    <property type="entry name" value="LysM_dom_sf"/>
</dbReference>
<dbReference type="OrthoDB" id="2107166at2759"/>
<gene>
    <name evidence="3" type="ORF">BXZ70DRAFT_1065108</name>
</gene>
<dbReference type="Proteomes" id="UP000813824">
    <property type="component" value="Unassembled WGS sequence"/>
</dbReference>
<evidence type="ECO:0000259" key="2">
    <source>
        <dbReference type="Pfam" id="PF01476"/>
    </source>
</evidence>
<dbReference type="AlphaFoldDB" id="A0A8K0UMK9"/>
<feature type="compositionally biased region" description="Polar residues" evidence="1">
    <location>
        <begin position="151"/>
        <end position="160"/>
    </location>
</feature>